<feature type="transmembrane region" description="Helical" evidence="1">
    <location>
        <begin position="15"/>
        <end position="41"/>
    </location>
</feature>
<protein>
    <submittedName>
        <fullName evidence="2">Uncharacterized protein</fullName>
    </submittedName>
</protein>
<name>U2RKQ3_LEPWF</name>
<evidence type="ECO:0000313" key="3">
    <source>
        <dbReference type="Proteomes" id="UP000016626"/>
    </source>
</evidence>
<dbReference type="HOGENOM" id="CLU_3154439_0_0_0"/>
<dbReference type="EMBL" id="AWVM01000011">
    <property type="protein sequence ID" value="ERK54128.1"/>
    <property type="molecule type" value="Genomic_DNA"/>
</dbReference>
<dbReference type="AlphaFoldDB" id="U2RKQ3"/>
<keyword evidence="1" id="KW-0472">Membrane</keyword>
<comment type="caution">
    <text evidence="2">The sequence shown here is derived from an EMBL/GenBank/DDBJ whole genome shotgun (WGS) entry which is preliminary data.</text>
</comment>
<keyword evidence="1" id="KW-0812">Transmembrane</keyword>
<keyword evidence="1" id="KW-1133">Transmembrane helix</keyword>
<organism evidence="2 3">
    <name type="scientific">Leptotrichia wadei (strain F0279)</name>
    <dbReference type="NCBI Taxonomy" id="888055"/>
    <lineage>
        <taxon>Bacteria</taxon>
        <taxon>Fusobacteriati</taxon>
        <taxon>Fusobacteriota</taxon>
        <taxon>Fusobacteriia</taxon>
        <taxon>Fusobacteriales</taxon>
        <taxon>Leptotrichiaceae</taxon>
        <taxon>Leptotrichia</taxon>
    </lineage>
</organism>
<evidence type="ECO:0000313" key="2">
    <source>
        <dbReference type="EMBL" id="ERK54128.1"/>
    </source>
</evidence>
<evidence type="ECO:0000256" key="1">
    <source>
        <dbReference type="SAM" id="Phobius"/>
    </source>
</evidence>
<dbReference type="Proteomes" id="UP000016626">
    <property type="component" value="Unassembled WGS sequence"/>
</dbReference>
<sequence length="48" mass="6086">MFSFYFFHSFLKLSYPIIITFFFEILKYFFSYDFLCLVWLVKFEVEKT</sequence>
<proteinExistence type="predicted"/>
<reference evidence="2 3" key="1">
    <citation type="submission" date="2013-06" db="EMBL/GenBank/DDBJ databases">
        <authorList>
            <person name="Weinstock G."/>
            <person name="Sodergren E."/>
            <person name="Lobos E.A."/>
            <person name="Fulton L."/>
            <person name="Fulton R."/>
            <person name="Courtney L."/>
            <person name="Fronick C."/>
            <person name="O'Laughlin M."/>
            <person name="Godfrey J."/>
            <person name="Wilson R.M."/>
            <person name="Miner T."/>
            <person name="Farmer C."/>
            <person name="Delehaunty K."/>
            <person name="Cordes M."/>
            <person name="Minx P."/>
            <person name="Tomlinson C."/>
            <person name="Chen J."/>
            <person name="Wollam A."/>
            <person name="Pepin K.H."/>
            <person name="Bhonagiri V."/>
            <person name="Zhang X."/>
            <person name="Warren W."/>
            <person name="Mitreva M."/>
            <person name="Mardis E.R."/>
            <person name="Wilson R.K."/>
        </authorList>
    </citation>
    <scope>NUCLEOTIDE SEQUENCE [LARGE SCALE GENOMIC DNA]</scope>
    <source>
        <strain evidence="2 3">F0279</strain>
    </source>
</reference>
<accession>U2RKQ3</accession>
<gene>
    <name evidence="2" type="ORF">HMPREF9015_00170</name>
</gene>